<dbReference type="EnsemblMetazoa" id="ASTEI11368-RA">
    <property type="protein sequence ID" value="ASTEI11368-PA"/>
    <property type="gene ID" value="ASTEI11368"/>
</dbReference>
<feature type="compositionally biased region" description="Polar residues" evidence="1">
    <location>
        <begin position="24"/>
        <end position="34"/>
    </location>
</feature>
<dbReference type="GO" id="GO:0031491">
    <property type="term" value="F:nucleosome binding"/>
    <property type="evidence" value="ECO:0007669"/>
    <property type="project" value="TreeGrafter"/>
</dbReference>
<accession>A0A182YSD2</accession>
<organism evidence="2 3">
    <name type="scientific">Anopheles stephensi</name>
    <name type="common">Indo-Pakistan malaria mosquito</name>
    <dbReference type="NCBI Taxonomy" id="30069"/>
    <lineage>
        <taxon>Eukaryota</taxon>
        <taxon>Metazoa</taxon>
        <taxon>Ecdysozoa</taxon>
        <taxon>Arthropoda</taxon>
        <taxon>Hexapoda</taxon>
        <taxon>Insecta</taxon>
        <taxon>Pterygota</taxon>
        <taxon>Neoptera</taxon>
        <taxon>Endopterygota</taxon>
        <taxon>Diptera</taxon>
        <taxon>Nematocera</taxon>
        <taxon>Culicoidea</taxon>
        <taxon>Culicidae</taxon>
        <taxon>Anophelinae</taxon>
        <taxon>Anopheles</taxon>
    </lineage>
</organism>
<dbReference type="GO" id="GO:0016514">
    <property type="term" value="C:SWI/SNF complex"/>
    <property type="evidence" value="ECO:0007669"/>
    <property type="project" value="InterPro"/>
</dbReference>
<evidence type="ECO:0000256" key="1">
    <source>
        <dbReference type="SAM" id="MobiDB-lite"/>
    </source>
</evidence>
<evidence type="ECO:0000313" key="3">
    <source>
        <dbReference type="Proteomes" id="UP000076408"/>
    </source>
</evidence>
<dbReference type="GO" id="GO:0006338">
    <property type="term" value="P:chromatin remodeling"/>
    <property type="evidence" value="ECO:0007669"/>
    <property type="project" value="InterPro"/>
</dbReference>
<dbReference type="VEuPathDB" id="VectorBase:ASTEI20_044966"/>
<dbReference type="GO" id="GO:0006357">
    <property type="term" value="P:regulation of transcription by RNA polymerase II"/>
    <property type="evidence" value="ECO:0007669"/>
    <property type="project" value="TreeGrafter"/>
</dbReference>
<dbReference type="VEuPathDB" id="VectorBase:ASTEI11368"/>
<name>A0A182YSD2_ANOST</name>
<dbReference type="PANTHER" id="PTHR12656:SF5">
    <property type="entry name" value="TRITHORAX GROUP PROTEIN OSA"/>
    <property type="match status" value="1"/>
</dbReference>
<reference evidence="3" key="1">
    <citation type="journal article" date="2014" name="Genome Biol.">
        <title>Genome analysis of a major urban malaria vector mosquito, Anopheles stephensi.</title>
        <authorList>
            <person name="Jiang X."/>
            <person name="Peery A."/>
            <person name="Hall A.B."/>
            <person name="Sharma A."/>
            <person name="Chen X.G."/>
            <person name="Waterhouse R.M."/>
            <person name="Komissarov A."/>
            <person name="Riehle M.M."/>
            <person name="Shouche Y."/>
            <person name="Sharakhova M.V."/>
            <person name="Lawson D."/>
            <person name="Pakpour N."/>
            <person name="Arensburger P."/>
            <person name="Davidson V.L."/>
            <person name="Eiglmeier K."/>
            <person name="Emrich S."/>
            <person name="George P."/>
            <person name="Kennedy R.C."/>
            <person name="Mane S.P."/>
            <person name="Maslen G."/>
            <person name="Oringanje C."/>
            <person name="Qi Y."/>
            <person name="Settlage R."/>
            <person name="Tojo M."/>
            <person name="Tubio J.M."/>
            <person name="Unger M.F."/>
            <person name="Wang B."/>
            <person name="Vernick K.D."/>
            <person name="Ribeiro J.M."/>
            <person name="James A.A."/>
            <person name="Michel K."/>
            <person name="Riehle M.A."/>
            <person name="Luckhart S."/>
            <person name="Sharakhov I.V."/>
            <person name="Tu Z."/>
        </authorList>
    </citation>
    <scope>NUCLEOTIDE SEQUENCE [LARGE SCALE GENOMIC DNA]</scope>
    <source>
        <strain evidence="3">Indian</strain>
    </source>
</reference>
<dbReference type="GO" id="GO:0071565">
    <property type="term" value="C:nBAF complex"/>
    <property type="evidence" value="ECO:0007669"/>
    <property type="project" value="TreeGrafter"/>
</dbReference>
<dbReference type="VEuPathDB" id="VectorBase:ASTE003077"/>
<sequence>MHSVPCSAAQGQPQQQPRARENRTAPSKSPSQQPGRGVKKAGPPIPAAHVAPAAERPARKRRAVSFPPGSVEAAKPVLRKRRRLTAEDVGSPEAWRVMMSLKSGLLAESTWALDTITVLLHDDSSVASFELRQVGADAQHRVLADRGFPCGLLEVLVEYFQRCLIEIFGILEEY</sequence>
<reference evidence="2" key="2">
    <citation type="submission" date="2020-05" db="UniProtKB">
        <authorList>
            <consortium name="EnsemblMetazoa"/>
        </authorList>
    </citation>
    <scope>IDENTIFICATION</scope>
    <source>
        <strain evidence="2">Indian</strain>
    </source>
</reference>
<keyword evidence="3" id="KW-1185">Reference proteome</keyword>
<dbReference type="GO" id="GO:0035060">
    <property type="term" value="C:brahma complex"/>
    <property type="evidence" value="ECO:0007669"/>
    <property type="project" value="InterPro"/>
</dbReference>
<dbReference type="GO" id="GO:0045893">
    <property type="term" value="P:positive regulation of DNA-templated transcription"/>
    <property type="evidence" value="ECO:0007669"/>
    <property type="project" value="TreeGrafter"/>
</dbReference>
<dbReference type="InterPro" id="IPR021906">
    <property type="entry name" value="BAF250/Osa"/>
</dbReference>
<proteinExistence type="predicted"/>
<evidence type="ECO:0000313" key="2">
    <source>
        <dbReference type="EnsemblMetazoa" id="ASTEI11368-PA"/>
    </source>
</evidence>
<dbReference type="STRING" id="30069.A0A182YSD2"/>
<feature type="compositionally biased region" description="Low complexity" evidence="1">
    <location>
        <begin position="8"/>
        <end position="17"/>
    </location>
</feature>
<dbReference type="PANTHER" id="PTHR12656">
    <property type="entry name" value="BRG-1 ASSOCIATED FACTOR 250 BAF250"/>
    <property type="match status" value="1"/>
</dbReference>
<dbReference type="Proteomes" id="UP000076408">
    <property type="component" value="Unassembled WGS sequence"/>
</dbReference>
<dbReference type="AlphaFoldDB" id="A0A182YSD2"/>
<feature type="region of interest" description="Disordered" evidence="1">
    <location>
        <begin position="1"/>
        <end position="69"/>
    </location>
</feature>
<protein>
    <submittedName>
        <fullName evidence="2">Uncharacterized protein</fullName>
    </submittedName>
</protein>
<dbReference type="GO" id="GO:0005654">
    <property type="term" value="C:nucleoplasm"/>
    <property type="evidence" value="ECO:0007669"/>
    <property type="project" value="TreeGrafter"/>
</dbReference>